<dbReference type="PANTHER" id="PTHR30244">
    <property type="entry name" value="TRANSAMINASE"/>
    <property type="match status" value="1"/>
</dbReference>
<name>A0A085M7B8_9BILA</name>
<dbReference type="GO" id="GO:0000271">
    <property type="term" value="P:polysaccharide biosynthetic process"/>
    <property type="evidence" value="ECO:0007669"/>
    <property type="project" value="TreeGrafter"/>
</dbReference>
<dbReference type="Proteomes" id="UP000030764">
    <property type="component" value="Unassembled WGS sequence"/>
</dbReference>
<dbReference type="InterPro" id="IPR015422">
    <property type="entry name" value="PyrdxlP-dep_Trfase_small"/>
</dbReference>
<dbReference type="PIRSF" id="PIRSF000390">
    <property type="entry name" value="PLP_StrS"/>
    <property type="match status" value="1"/>
</dbReference>
<dbReference type="PANTHER" id="PTHR30244:SF34">
    <property type="entry name" value="DTDP-4-AMINO-4,6-DIDEOXYGALACTOSE TRANSAMINASE"/>
    <property type="match status" value="1"/>
</dbReference>
<dbReference type="CDD" id="cd00616">
    <property type="entry name" value="AHBA_syn"/>
    <property type="match status" value="1"/>
</dbReference>
<dbReference type="Gene3D" id="3.40.640.10">
    <property type="entry name" value="Type I PLP-dependent aspartate aminotransferase-like (Major domain)"/>
    <property type="match status" value="1"/>
</dbReference>
<keyword evidence="2" id="KW-1185">Reference proteome</keyword>
<dbReference type="Pfam" id="PF01041">
    <property type="entry name" value="DegT_DnrJ_EryC1"/>
    <property type="match status" value="1"/>
</dbReference>
<reference evidence="1 2" key="1">
    <citation type="journal article" date="2014" name="Nat. Genet.">
        <title>Genome and transcriptome of the porcine whipworm Trichuris suis.</title>
        <authorList>
            <person name="Jex A.R."/>
            <person name="Nejsum P."/>
            <person name="Schwarz E.M."/>
            <person name="Hu L."/>
            <person name="Young N.D."/>
            <person name="Hall R.S."/>
            <person name="Korhonen P.K."/>
            <person name="Liao S."/>
            <person name="Thamsborg S."/>
            <person name="Xia J."/>
            <person name="Xu P."/>
            <person name="Wang S."/>
            <person name="Scheerlinck J.P."/>
            <person name="Hofmann A."/>
            <person name="Sternberg P.W."/>
            <person name="Wang J."/>
            <person name="Gasser R.B."/>
        </authorList>
    </citation>
    <scope>NUCLEOTIDE SEQUENCE [LARGE SCALE GENOMIC DNA]</scope>
    <source>
        <strain evidence="1">DCEP-RM93M</strain>
    </source>
</reference>
<dbReference type="InterPro" id="IPR000653">
    <property type="entry name" value="DegT/StrS_aminotransferase"/>
</dbReference>
<sequence>MENHNAYFPGFCDTEHRQLLSSIIEDSLSRQQTLNAKESKYWYPMSIPTYGSDEVINVLDSLLRMETTMGRKVRDFESRFASMVGAKHAIMVNSGSSADLLACFACVMPGCEKLQAGDEILIPALTWPTHIWSAIMAGLTVKTIDVDPSTLNTTAEIIENAIGPKTKALFLVHLLGNPCDMDSIMAICNKHQLILLEDCCESLCARYDGKHVGTFGLMGAFSFFFSHHLVTMEGGMVVTNDDQTADCLRILRAHGWGREMQSKVPTKSGRDPRFQFINWGFNVRPTELQGAFGQIQLGRQREFAASRNDKFRNMQSFLSVVPELSLPEWHPKAQPCWMFLPITVSRHSKFTKQQLIDFLESKGVETRPVVVGDMKRQPAADHFQFLRNSNTPGTEFVDDHCFLVGLHPRLTSNRCARSEDHIERLQSLLREYLSTKCEE</sequence>
<organism evidence="1 2">
    <name type="scientific">Trichuris suis</name>
    <name type="common">pig whipworm</name>
    <dbReference type="NCBI Taxonomy" id="68888"/>
    <lineage>
        <taxon>Eukaryota</taxon>
        <taxon>Metazoa</taxon>
        <taxon>Ecdysozoa</taxon>
        <taxon>Nematoda</taxon>
        <taxon>Enoplea</taxon>
        <taxon>Dorylaimia</taxon>
        <taxon>Trichinellida</taxon>
        <taxon>Trichuridae</taxon>
        <taxon>Trichuris</taxon>
    </lineage>
</organism>
<dbReference type="GO" id="GO:0008483">
    <property type="term" value="F:transaminase activity"/>
    <property type="evidence" value="ECO:0007669"/>
    <property type="project" value="TreeGrafter"/>
</dbReference>
<proteinExistence type="predicted"/>
<evidence type="ECO:0008006" key="3">
    <source>
        <dbReference type="Google" id="ProtNLM"/>
    </source>
</evidence>
<evidence type="ECO:0000313" key="1">
    <source>
        <dbReference type="EMBL" id="KFD53114.1"/>
    </source>
</evidence>
<dbReference type="Gene3D" id="3.90.1150.10">
    <property type="entry name" value="Aspartate Aminotransferase, domain 1"/>
    <property type="match status" value="1"/>
</dbReference>
<dbReference type="SUPFAM" id="SSF53383">
    <property type="entry name" value="PLP-dependent transferases"/>
    <property type="match status" value="1"/>
</dbReference>
<dbReference type="EMBL" id="KL363220">
    <property type="protein sequence ID" value="KFD53114.1"/>
    <property type="molecule type" value="Genomic_DNA"/>
</dbReference>
<dbReference type="InterPro" id="IPR015421">
    <property type="entry name" value="PyrdxlP-dep_Trfase_major"/>
</dbReference>
<accession>A0A085M7B8</accession>
<protein>
    <recommendedName>
        <fullName evidence="3">DegT/DnrJ/EryC1/StrS aminotransferase family protein</fullName>
    </recommendedName>
</protein>
<dbReference type="GO" id="GO:0030170">
    <property type="term" value="F:pyridoxal phosphate binding"/>
    <property type="evidence" value="ECO:0007669"/>
    <property type="project" value="TreeGrafter"/>
</dbReference>
<dbReference type="InterPro" id="IPR015424">
    <property type="entry name" value="PyrdxlP-dep_Trfase"/>
</dbReference>
<dbReference type="AlphaFoldDB" id="A0A085M7B8"/>
<evidence type="ECO:0000313" key="2">
    <source>
        <dbReference type="Proteomes" id="UP000030764"/>
    </source>
</evidence>
<gene>
    <name evidence="1" type="ORF">M513_06028</name>
</gene>